<evidence type="ECO:0000256" key="1">
    <source>
        <dbReference type="SAM" id="MobiDB-lite"/>
    </source>
</evidence>
<feature type="region of interest" description="Disordered" evidence="1">
    <location>
        <begin position="175"/>
        <end position="199"/>
    </location>
</feature>
<evidence type="ECO:0000313" key="3">
    <source>
        <dbReference type="Proteomes" id="UP001281003"/>
    </source>
</evidence>
<gene>
    <name evidence="2" type="ORF">B0T20DRAFT_145841</name>
</gene>
<accession>A0AAE0UDR4</accession>
<feature type="region of interest" description="Disordered" evidence="1">
    <location>
        <begin position="226"/>
        <end position="256"/>
    </location>
</feature>
<reference evidence="2" key="2">
    <citation type="submission" date="2023-07" db="EMBL/GenBank/DDBJ databases">
        <authorList>
            <consortium name="Lawrence Berkeley National Laboratory"/>
            <person name="Haridas S."/>
            <person name="Hensen N."/>
            <person name="Bonometti L."/>
            <person name="Westerberg I."/>
            <person name="Brannstrom I.O."/>
            <person name="Guillou S."/>
            <person name="Cros-Aarteil S."/>
            <person name="Calhoun S."/>
            <person name="Kuo A."/>
            <person name="Mondo S."/>
            <person name="Pangilinan J."/>
            <person name="Riley R."/>
            <person name="LaButti K."/>
            <person name="Andreopoulos B."/>
            <person name="Lipzen A."/>
            <person name="Chen C."/>
            <person name="Yanf M."/>
            <person name="Daum C."/>
            <person name="Ng V."/>
            <person name="Clum A."/>
            <person name="Steindorff A."/>
            <person name="Ohm R."/>
            <person name="Martin F."/>
            <person name="Silar P."/>
            <person name="Natvig D."/>
            <person name="Lalanne C."/>
            <person name="Gautier V."/>
            <person name="Ament-velasquez S.L."/>
            <person name="Kruys A."/>
            <person name="Hutchinson M.I."/>
            <person name="Powell A.J."/>
            <person name="Barry K."/>
            <person name="Miller A.N."/>
            <person name="Grigoriev I.V."/>
            <person name="Debuchy R."/>
            <person name="Gladieux P."/>
            <person name="Thoren M.H."/>
            <person name="Johannesson H."/>
        </authorList>
    </citation>
    <scope>NUCLEOTIDE SEQUENCE</scope>
    <source>
        <strain evidence="2">FGSC 1904</strain>
    </source>
</reference>
<comment type="caution">
    <text evidence="2">The sequence shown here is derived from an EMBL/GenBank/DDBJ whole genome shotgun (WGS) entry which is preliminary data.</text>
</comment>
<organism evidence="2 3">
    <name type="scientific">Sordaria brevicollis</name>
    <dbReference type="NCBI Taxonomy" id="83679"/>
    <lineage>
        <taxon>Eukaryota</taxon>
        <taxon>Fungi</taxon>
        <taxon>Dikarya</taxon>
        <taxon>Ascomycota</taxon>
        <taxon>Pezizomycotina</taxon>
        <taxon>Sordariomycetes</taxon>
        <taxon>Sordariomycetidae</taxon>
        <taxon>Sordariales</taxon>
        <taxon>Sordariaceae</taxon>
        <taxon>Sordaria</taxon>
    </lineage>
</organism>
<name>A0AAE0UDR4_SORBR</name>
<feature type="compositionally biased region" description="Acidic residues" evidence="1">
    <location>
        <begin position="226"/>
        <end position="242"/>
    </location>
</feature>
<reference evidence="2" key="1">
    <citation type="journal article" date="2023" name="Mol. Phylogenet. Evol.">
        <title>Genome-scale phylogeny and comparative genomics of the fungal order Sordariales.</title>
        <authorList>
            <person name="Hensen N."/>
            <person name="Bonometti L."/>
            <person name="Westerberg I."/>
            <person name="Brannstrom I.O."/>
            <person name="Guillou S."/>
            <person name="Cros-Aarteil S."/>
            <person name="Calhoun S."/>
            <person name="Haridas S."/>
            <person name="Kuo A."/>
            <person name="Mondo S."/>
            <person name="Pangilinan J."/>
            <person name="Riley R."/>
            <person name="LaButti K."/>
            <person name="Andreopoulos B."/>
            <person name="Lipzen A."/>
            <person name="Chen C."/>
            <person name="Yan M."/>
            <person name="Daum C."/>
            <person name="Ng V."/>
            <person name="Clum A."/>
            <person name="Steindorff A."/>
            <person name="Ohm R.A."/>
            <person name="Martin F."/>
            <person name="Silar P."/>
            <person name="Natvig D.O."/>
            <person name="Lalanne C."/>
            <person name="Gautier V."/>
            <person name="Ament-Velasquez S.L."/>
            <person name="Kruys A."/>
            <person name="Hutchinson M.I."/>
            <person name="Powell A.J."/>
            <person name="Barry K."/>
            <person name="Miller A.N."/>
            <person name="Grigoriev I.V."/>
            <person name="Debuchy R."/>
            <person name="Gladieux P."/>
            <person name="Hiltunen Thoren M."/>
            <person name="Johannesson H."/>
        </authorList>
    </citation>
    <scope>NUCLEOTIDE SEQUENCE</scope>
    <source>
        <strain evidence="2">FGSC 1904</strain>
    </source>
</reference>
<keyword evidence="3" id="KW-1185">Reference proteome</keyword>
<proteinExistence type="predicted"/>
<feature type="compositionally biased region" description="Polar residues" evidence="1">
    <location>
        <begin position="243"/>
        <end position="256"/>
    </location>
</feature>
<sequence length="256" mass="27829">MPARCQTIQEEPAVSDASPPDLDRSCTAGQHIPTHPLPVYPQYVYFGSGLTAVGLDPLTIAPSSDGALKSVFPVPTAMAPSLPLHQQTISHVLLPVVASSCQWQQPICRWAMPSIQQETTTWIIQSPVAAAQGSEARLCHPSQASCCQHLSQFGHLHPEEDDTGCTSESLARNTATNQHTNHASTPNVERTTSSSMNPRPDLAEILNKVMINTSDKLMALLDEELDRMEEEGEEFSDLEEMDTTSTQTVDSPRTAD</sequence>
<feature type="region of interest" description="Disordered" evidence="1">
    <location>
        <begin position="1"/>
        <end position="28"/>
    </location>
</feature>
<feature type="compositionally biased region" description="Polar residues" evidence="1">
    <location>
        <begin position="175"/>
        <end position="197"/>
    </location>
</feature>
<dbReference type="EMBL" id="JAUTDP010000003">
    <property type="protein sequence ID" value="KAK3400446.1"/>
    <property type="molecule type" value="Genomic_DNA"/>
</dbReference>
<evidence type="ECO:0000313" key="2">
    <source>
        <dbReference type="EMBL" id="KAK3400446.1"/>
    </source>
</evidence>
<protein>
    <submittedName>
        <fullName evidence="2">Uncharacterized protein</fullName>
    </submittedName>
</protein>
<dbReference type="AlphaFoldDB" id="A0AAE0UDR4"/>
<dbReference type="Proteomes" id="UP001281003">
    <property type="component" value="Unassembled WGS sequence"/>
</dbReference>